<evidence type="ECO:0000313" key="3">
    <source>
        <dbReference type="EMBL" id="ABF77780.1"/>
    </source>
</evidence>
<feature type="compositionally biased region" description="Polar residues" evidence="1">
    <location>
        <begin position="12"/>
        <end position="22"/>
    </location>
</feature>
<organism evidence="3">
    <name type="scientific">Burkholderia orbicola (strain AU 1054)</name>
    <dbReference type="NCBI Taxonomy" id="331271"/>
    <lineage>
        <taxon>Bacteria</taxon>
        <taxon>Pseudomonadati</taxon>
        <taxon>Pseudomonadota</taxon>
        <taxon>Betaproteobacteria</taxon>
        <taxon>Burkholderiales</taxon>
        <taxon>Burkholderiaceae</taxon>
        <taxon>Burkholderia</taxon>
        <taxon>Burkholderia cepacia complex</taxon>
        <taxon>Burkholderia orbicola</taxon>
    </lineage>
</organism>
<sequence>MRDPKPRLTKTAAASSGTPASNPLYVSQREKAGAATFDRFNFQYDWALYEFLEQHKLNQVSIVFVEFHEDVVFSSSLDAADARFVFCQVKAGASANFNKKSLVKRIKQKPSVLGKMFTSVGDKKIAARVDKVRLVATGGFKLELAEKGFQLEEIPWDALHQETANEISAALAAELGTDCALEKLHFHKPQLPELQHRRAVIGLIADLISERVPNGGGDCQAIYHVLQDELRRKGVHTWDYSDWESLVRNKGLTGQRVDALFEQFASSATVDDLLSDFEYATAQLQYEPRERRKLRQSARTYVLNTLDGGSLAHLQVRAAVSRHLQADFPLRLTTDLLTSLVAASPDVVREHLVDETSLVAAYIIEYLRA</sequence>
<proteinExistence type="predicted"/>
<dbReference type="Pfam" id="PF14130">
    <property type="entry name" value="Cap4_nuclease"/>
    <property type="match status" value="1"/>
</dbReference>
<protein>
    <recommendedName>
        <fullName evidence="2">CD-NTase associated protein 4-like DNA endonuclease domain-containing protein</fullName>
    </recommendedName>
</protein>
<dbReference type="GO" id="GO:0004518">
    <property type="term" value="F:nuclease activity"/>
    <property type="evidence" value="ECO:0007669"/>
    <property type="project" value="InterPro"/>
</dbReference>
<dbReference type="EMBL" id="CP000378">
    <property type="protein sequence ID" value="ABF77780.1"/>
    <property type="molecule type" value="Genomic_DNA"/>
</dbReference>
<feature type="region of interest" description="Disordered" evidence="1">
    <location>
        <begin position="1"/>
        <end position="22"/>
    </location>
</feature>
<evidence type="ECO:0000256" key="1">
    <source>
        <dbReference type="SAM" id="MobiDB-lite"/>
    </source>
</evidence>
<name>A0A0H2XTD5_BURO1</name>
<dbReference type="InterPro" id="IPR025382">
    <property type="entry name" value="Cap4-like_endonuclease_dom"/>
</dbReference>
<accession>A0A0H2XTD5</accession>
<feature type="domain" description="CD-NTase associated protein 4-like DNA endonuclease" evidence="2">
    <location>
        <begin position="31"/>
        <end position="234"/>
    </location>
</feature>
<dbReference type="HOGENOM" id="CLU_063825_0_0_4"/>
<reference evidence="3" key="1">
    <citation type="submission" date="2006-05" db="EMBL/GenBank/DDBJ databases">
        <title>Complete sequence of chromosome 1 of Burkholderia cenocepacia AU 1054.</title>
        <authorList>
            <consortium name="US DOE Joint Genome Institute"/>
            <person name="Copeland A."/>
            <person name="Lucas S."/>
            <person name="Lapidus A."/>
            <person name="Barry K."/>
            <person name="Detter J.C."/>
            <person name="Glavina del Rio T."/>
            <person name="Hammon N."/>
            <person name="Israni S."/>
            <person name="Dalin E."/>
            <person name="Tice H."/>
            <person name="Pitluck S."/>
            <person name="Chain P."/>
            <person name="Malfatti S."/>
            <person name="Shin M."/>
            <person name="Vergez L."/>
            <person name="Schmutz J."/>
            <person name="Larimer F."/>
            <person name="Land M."/>
            <person name="Hauser L."/>
            <person name="Kyrpides N."/>
            <person name="Lykidis A."/>
            <person name="LiPuma J.J."/>
            <person name="Konstantinidis K."/>
            <person name="Tiedje J.M."/>
            <person name="Richardson P."/>
        </authorList>
    </citation>
    <scope>NUCLEOTIDE SEQUENCE [LARGE SCALE GENOMIC DNA]</scope>
    <source>
        <strain evidence="3">AU 1054</strain>
    </source>
</reference>
<evidence type="ECO:0000259" key="2">
    <source>
        <dbReference type="Pfam" id="PF14130"/>
    </source>
</evidence>
<dbReference type="AlphaFoldDB" id="A0A0H2XTD5"/>
<gene>
    <name evidence="3" type="ordered locus">Bcen_2884</name>
</gene>